<organism evidence="1 2">
    <name type="scientific">Durusdinium trenchii</name>
    <dbReference type="NCBI Taxonomy" id="1381693"/>
    <lineage>
        <taxon>Eukaryota</taxon>
        <taxon>Sar</taxon>
        <taxon>Alveolata</taxon>
        <taxon>Dinophyceae</taxon>
        <taxon>Suessiales</taxon>
        <taxon>Symbiodiniaceae</taxon>
        <taxon>Durusdinium</taxon>
    </lineage>
</organism>
<evidence type="ECO:0000313" key="2">
    <source>
        <dbReference type="Proteomes" id="UP001642484"/>
    </source>
</evidence>
<evidence type="ECO:0000313" key="1">
    <source>
        <dbReference type="EMBL" id="CAK9098470.1"/>
    </source>
</evidence>
<dbReference type="Proteomes" id="UP001642484">
    <property type="component" value="Unassembled WGS sequence"/>
</dbReference>
<name>A0ABP0RG14_9DINO</name>
<accession>A0ABP0RG14</accession>
<proteinExistence type="predicted"/>
<comment type="caution">
    <text evidence="1">The sequence shown here is derived from an EMBL/GenBank/DDBJ whole genome shotgun (WGS) entry which is preliminary data.</text>
</comment>
<protein>
    <submittedName>
        <fullName evidence="1">Uncharacterized protein</fullName>
    </submittedName>
</protein>
<sequence>MVTCMPWNMPEMVQQVKLLFWRPSIPQVPVVPVKKIHHPRFEGGYNPELDTYDVRTAPKLDVVPEEVLRCKRRQIIALLGRVEAGGDQKMLDHYLKVADEHYAELQAFEAEFANDRKQWVFADFNSCGTETSTTCSETEEVASSQFLDVSRPRSEIEEEWTLVD</sequence>
<gene>
    <name evidence="1" type="ORF">CCMP2556_LOCUS46663</name>
</gene>
<dbReference type="EMBL" id="CAXAMN010025806">
    <property type="protein sequence ID" value="CAK9098470.1"/>
    <property type="molecule type" value="Genomic_DNA"/>
</dbReference>
<reference evidence="1 2" key="1">
    <citation type="submission" date="2024-02" db="EMBL/GenBank/DDBJ databases">
        <authorList>
            <person name="Chen Y."/>
            <person name="Shah S."/>
            <person name="Dougan E. K."/>
            <person name="Thang M."/>
            <person name="Chan C."/>
        </authorList>
    </citation>
    <scope>NUCLEOTIDE SEQUENCE [LARGE SCALE GENOMIC DNA]</scope>
</reference>
<keyword evidence="2" id="KW-1185">Reference proteome</keyword>